<reference evidence="3" key="1">
    <citation type="submission" date="2016-10" db="EMBL/GenBank/DDBJ databases">
        <authorList>
            <person name="Varghese N."/>
            <person name="Submissions S."/>
        </authorList>
    </citation>
    <scope>NUCLEOTIDE SEQUENCE [LARGE SCALE GENOMIC DNA]</scope>
    <source>
        <strain evidence="3">Gh-105</strain>
    </source>
</reference>
<protein>
    <submittedName>
        <fullName evidence="2">SMI1-KNR4 cell-wall</fullName>
    </submittedName>
</protein>
<dbReference type="AlphaFoldDB" id="A0A1I2W3P6"/>
<proteinExistence type="predicted"/>
<evidence type="ECO:0000313" key="3">
    <source>
        <dbReference type="Proteomes" id="UP000199229"/>
    </source>
</evidence>
<evidence type="ECO:0000313" key="2">
    <source>
        <dbReference type="EMBL" id="SFG95932.1"/>
    </source>
</evidence>
<name>A0A1I2W3P6_9HYPH</name>
<organism evidence="2 3">
    <name type="scientific">Methylobacterium gossipiicola</name>
    <dbReference type="NCBI Taxonomy" id="582675"/>
    <lineage>
        <taxon>Bacteria</taxon>
        <taxon>Pseudomonadati</taxon>
        <taxon>Pseudomonadota</taxon>
        <taxon>Alphaproteobacteria</taxon>
        <taxon>Hyphomicrobiales</taxon>
        <taxon>Methylobacteriaceae</taxon>
        <taxon>Methylobacterium</taxon>
    </lineage>
</organism>
<dbReference type="SUPFAM" id="SSF160631">
    <property type="entry name" value="SMI1/KNR4-like"/>
    <property type="match status" value="1"/>
</dbReference>
<dbReference type="Pfam" id="PF09346">
    <property type="entry name" value="SMI1_KNR4"/>
    <property type="match status" value="1"/>
</dbReference>
<dbReference type="Gene3D" id="3.40.1580.10">
    <property type="entry name" value="SMI1/KNR4-like"/>
    <property type="match status" value="1"/>
</dbReference>
<sequence length="183" mass="19389">MTDATMWEGMFADGVAGPVAGEADLAQAEGELGFPLPASYRAFCRHWGAGLALGHVRVLTPGPEPETDLVTGAELAAHSIGAVLADRPEHRFEVEGDDGTVVERACFFGRTEAGEFLFWDVVPGRPEYEIWVLGADLESVRFGGADLADLMRRLQGPAVRGILGMGASPLPSTFVGDAIPVTH</sequence>
<dbReference type="InterPro" id="IPR037883">
    <property type="entry name" value="Knr4/Smi1-like_sf"/>
</dbReference>
<evidence type="ECO:0000259" key="1">
    <source>
        <dbReference type="SMART" id="SM00860"/>
    </source>
</evidence>
<dbReference type="STRING" id="582675.SAMN05192565_11971"/>
<feature type="domain" description="Knr4/Smi1-like" evidence="1">
    <location>
        <begin position="18"/>
        <end position="153"/>
    </location>
</feature>
<dbReference type="EMBL" id="FOPM01000019">
    <property type="protein sequence ID" value="SFG95932.1"/>
    <property type="molecule type" value="Genomic_DNA"/>
</dbReference>
<dbReference type="InterPro" id="IPR018958">
    <property type="entry name" value="Knr4/Smi1-like_dom"/>
</dbReference>
<dbReference type="Proteomes" id="UP000199229">
    <property type="component" value="Unassembled WGS sequence"/>
</dbReference>
<accession>A0A1I2W3P6</accession>
<dbReference type="SMART" id="SM00860">
    <property type="entry name" value="SMI1_KNR4"/>
    <property type="match status" value="1"/>
</dbReference>
<gene>
    <name evidence="2" type="ORF">SAMN05192565_11971</name>
</gene>
<keyword evidence="3" id="KW-1185">Reference proteome</keyword>